<reference evidence="2" key="1">
    <citation type="submission" date="2012-03" db="EMBL/GenBank/DDBJ databases">
        <title>Complete sequence of Fervidobacterium pennivorans DSM 9078.</title>
        <authorList>
            <consortium name="US DOE Joint Genome Institute"/>
            <person name="Lucas S."/>
            <person name="Han J."/>
            <person name="Lapidus A."/>
            <person name="Cheng J.-F."/>
            <person name="Goodwin L."/>
            <person name="Pitluck S."/>
            <person name="Peters L."/>
            <person name="Ovchinnikova G."/>
            <person name="Lu M."/>
            <person name="Detter J.C."/>
            <person name="Han C."/>
            <person name="Tapia R."/>
            <person name="Land M."/>
            <person name="Hauser L."/>
            <person name="Kyrpides N."/>
            <person name="Ivanova N."/>
            <person name="Pagani I."/>
            <person name="Noll K.M."/>
            <person name="Woyke T."/>
        </authorList>
    </citation>
    <scope>NUCLEOTIDE SEQUENCE</scope>
    <source>
        <strain evidence="2">DSM 9078</strain>
    </source>
</reference>
<keyword evidence="1" id="KW-0812">Transmembrane</keyword>
<evidence type="ECO:0000313" key="2">
    <source>
        <dbReference type="EMBL" id="AFG35798.1"/>
    </source>
</evidence>
<keyword evidence="1" id="KW-0472">Membrane</keyword>
<dbReference type="AlphaFoldDB" id="H9UE55"/>
<evidence type="ECO:0000313" key="3">
    <source>
        <dbReference type="Proteomes" id="UP000007384"/>
    </source>
</evidence>
<keyword evidence="1" id="KW-1133">Transmembrane helix</keyword>
<dbReference type="PATRIC" id="fig|771875.3.peg.1770"/>
<accession>H9UE55</accession>
<feature type="transmembrane region" description="Helical" evidence="1">
    <location>
        <begin position="7"/>
        <end position="30"/>
    </location>
</feature>
<evidence type="ECO:0000256" key="1">
    <source>
        <dbReference type="SAM" id="Phobius"/>
    </source>
</evidence>
<gene>
    <name evidence="2" type="ordered locus">Ferpe_1745</name>
</gene>
<feature type="transmembrane region" description="Helical" evidence="1">
    <location>
        <begin position="50"/>
        <end position="69"/>
    </location>
</feature>
<sequence length="74" mass="8520">MENEFLTLLSLFGGMFDLIENILLICVVFFKEKVLVYLSRLLIFVTPSKFVALSISVVVLVIGIFVSFFQERRN</sequence>
<proteinExistence type="predicted"/>
<dbReference type="HOGENOM" id="CLU_2682338_0_0_0"/>
<organism evidence="2 3">
    <name type="scientific">Fervidobacterium pennivorans (strain DSM 9078 / Ven5)</name>
    <dbReference type="NCBI Taxonomy" id="771875"/>
    <lineage>
        <taxon>Bacteria</taxon>
        <taxon>Thermotogati</taxon>
        <taxon>Thermotogota</taxon>
        <taxon>Thermotogae</taxon>
        <taxon>Thermotogales</taxon>
        <taxon>Fervidobacteriaceae</taxon>
        <taxon>Fervidobacterium</taxon>
    </lineage>
</organism>
<dbReference type="Proteomes" id="UP000007384">
    <property type="component" value="Chromosome"/>
</dbReference>
<dbReference type="STRING" id="771875.Ferpe_1745"/>
<name>H9UE55_FERPD</name>
<dbReference type="EMBL" id="CP003260">
    <property type="protein sequence ID" value="AFG35798.1"/>
    <property type="molecule type" value="Genomic_DNA"/>
</dbReference>
<keyword evidence="3" id="KW-1185">Reference proteome</keyword>
<protein>
    <submittedName>
        <fullName evidence="2">Uncharacterized protein</fullName>
    </submittedName>
</protein>
<dbReference type="KEGG" id="fpe:Ferpe_1745"/>